<dbReference type="EMBL" id="NGUP01000004">
    <property type="protein sequence ID" value="OWS69061.1"/>
    <property type="molecule type" value="Genomic_DNA"/>
</dbReference>
<accession>A0A254PX03</accession>
<dbReference type="InterPro" id="IPR025528">
    <property type="entry name" value="BrnA_antitoxin"/>
</dbReference>
<gene>
    <name evidence="1" type="ORF">CBI31_08265</name>
</gene>
<comment type="caution">
    <text evidence="1">The sequence shown here is derived from an EMBL/GenBank/DDBJ whole genome shotgun (WGS) entry which is preliminary data.</text>
</comment>
<organism evidence="1 2">
    <name type="scientific">Polynucleobacter campilacus</name>
    <dbReference type="NCBI Taxonomy" id="1743163"/>
    <lineage>
        <taxon>Bacteria</taxon>
        <taxon>Pseudomonadati</taxon>
        <taxon>Pseudomonadota</taxon>
        <taxon>Betaproteobacteria</taxon>
        <taxon>Burkholderiales</taxon>
        <taxon>Burkholderiaceae</taxon>
        <taxon>Polynucleobacter</taxon>
    </lineage>
</organism>
<evidence type="ECO:0008006" key="3">
    <source>
        <dbReference type="Google" id="ProtNLM"/>
    </source>
</evidence>
<reference evidence="1 2" key="1">
    <citation type="submission" date="2017-05" db="EMBL/GenBank/DDBJ databases">
        <title>Genome of Polynucleobacter sp. MWH-Feld-100.</title>
        <authorList>
            <person name="Hahn M.W."/>
        </authorList>
    </citation>
    <scope>NUCLEOTIDE SEQUENCE [LARGE SCALE GENOMIC DNA]</scope>
    <source>
        <strain evidence="1 2">MWH-Feld-100</strain>
    </source>
</reference>
<keyword evidence="2" id="KW-1185">Reference proteome</keyword>
<dbReference type="Proteomes" id="UP000197528">
    <property type="component" value="Unassembled WGS sequence"/>
</dbReference>
<dbReference type="Pfam" id="PF14384">
    <property type="entry name" value="BrnA_antitoxin"/>
    <property type="match status" value="1"/>
</dbReference>
<protein>
    <recommendedName>
        <fullName evidence="3">BrnA antitoxin family protein</fullName>
    </recommendedName>
</protein>
<evidence type="ECO:0000313" key="1">
    <source>
        <dbReference type="EMBL" id="OWS69061.1"/>
    </source>
</evidence>
<dbReference type="OrthoDB" id="9796641at2"/>
<name>A0A254PX03_9BURK</name>
<proteinExistence type="predicted"/>
<dbReference type="RefSeq" id="WP_112218919.1">
    <property type="nucleotide sequence ID" value="NZ_NGUP01000004.1"/>
</dbReference>
<dbReference type="AlphaFoldDB" id="A0A254PX03"/>
<sequence length="90" mass="10285">MNVKSKNMKEEWVDPDDAPEADEEWFRNAHVYIGDTLIKRGVGRPPIKNAKEMLSLRLDSDVLERLRASGKGWQTRLSKHIKEAVLKGAL</sequence>
<evidence type="ECO:0000313" key="2">
    <source>
        <dbReference type="Proteomes" id="UP000197528"/>
    </source>
</evidence>